<sequence length="244" mass="26772">GLYNGSWAALAARRYVRYWLPLLLRLQQQPGERDALLPPLDVALVWMVHRTNVHAYAEDCIALQDDEYGGGAEGGPGAVSEPELLHGGPEQALAFCDGEDEAGAATRQVWNDWAAEPYWPPQQPQAGGGGSVWLAISRSAGGCEEQIQERLLAALPRAPWLLRKLMAGGFGGTLPELELAVDRYCRFLLLAQRHQHEELQPPPDVLLVWWAHKAHSGAYLADMDLLMGSPFDLPGQALDEPELV</sequence>
<accession>A0A2J8AD72</accession>
<comment type="caution">
    <text evidence="1">The sequence shown here is derived from an EMBL/GenBank/DDBJ whole genome shotgun (WGS) entry which is preliminary data.</text>
</comment>
<reference evidence="1 2" key="1">
    <citation type="journal article" date="2017" name="Mol. Biol. Evol.">
        <title>The 4-celled Tetrabaena socialis nuclear genome reveals the essential components for genetic control of cell number at the origin of multicellularity in the volvocine lineage.</title>
        <authorList>
            <person name="Featherston J."/>
            <person name="Arakaki Y."/>
            <person name="Hanschen E.R."/>
            <person name="Ferris P.J."/>
            <person name="Michod R.E."/>
            <person name="Olson B.J.S.C."/>
            <person name="Nozaki H."/>
            <person name="Durand P.M."/>
        </authorList>
    </citation>
    <scope>NUCLEOTIDE SEQUENCE [LARGE SCALE GENOMIC DNA]</scope>
    <source>
        <strain evidence="1 2">NIES-571</strain>
    </source>
</reference>
<proteinExistence type="predicted"/>
<gene>
    <name evidence="1" type="ORF">TSOC_002776</name>
</gene>
<organism evidence="1 2">
    <name type="scientific">Tetrabaena socialis</name>
    <dbReference type="NCBI Taxonomy" id="47790"/>
    <lineage>
        <taxon>Eukaryota</taxon>
        <taxon>Viridiplantae</taxon>
        <taxon>Chlorophyta</taxon>
        <taxon>core chlorophytes</taxon>
        <taxon>Chlorophyceae</taxon>
        <taxon>CS clade</taxon>
        <taxon>Chlamydomonadales</taxon>
        <taxon>Tetrabaenaceae</taxon>
        <taxon>Tetrabaena</taxon>
    </lineage>
</organism>
<feature type="non-terminal residue" evidence="1">
    <location>
        <position position="244"/>
    </location>
</feature>
<feature type="non-terminal residue" evidence="1">
    <location>
        <position position="1"/>
    </location>
</feature>
<name>A0A2J8AD72_9CHLO</name>
<evidence type="ECO:0000313" key="2">
    <source>
        <dbReference type="Proteomes" id="UP000236333"/>
    </source>
</evidence>
<dbReference type="Proteomes" id="UP000236333">
    <property type="component" value="Unassembled WGS sequence"/>
</dbReference>
<dbReference type="AlphaFoldDB" id="A0A2J8AD72"/>
<dbReference type="PANTHER" id="PTHR34365">
    <property type="entry name" value="ENOLASE (DUF1399)"/>
    <property type="match status" value="1"/>
</dbReference>
<keyword evidence="2" id="KW-1185">Reference proteome</keyword>
<dbReference type="Pfam" id="PF07173">
    <property type="entry name" value="GRDP-like"/>
    <property type="match status" value="2"/>
</dbReference>
<dbReference type="EMBL" id="PGGS01000055">
    <property type="protein sequence ID" value="PNH10470.1"/>
    <property type="molecule type" value="Genomic_DNA"/>
</dbReference>
<evidence type="ECO:0000313" key="1">
    <source>
        <dbReference type="EMBL" id="PNH10470.1"/>
    </source>
</evidence>
<dbReference type="OrthoDB" id="2684236at2759"/>
<dbReference type="PANTHER" id="PTHR34365:SF7">
    <property type="entry name" value="GLYCINE-RICH DOMAIN-CONTAINING PROTEIN 1"/>
    <property type="match status" value="1"/>
</dbReference>
<protein>
    <submittedName>
        <fullName evidence="1">Uncharacterized protein</fullName>
    </submittedName>
</protein>
<dbReference type="InterPro" id="IPR009836">
    <property type="entry name" value="GRDP-like"/>
</dbReference>